<feature type="transmembrane region" description="Helical" evidence="1">
    <location>
        <begin position="77"/>
        <end position="102"/>
    </location>
</feature>
<dbReference type="InterPro" id="IPR006860">
    <property type="entry name" value="FecR"/>
</dbReference>
<dbReference type="Pfam" id="PF16344">
    <property type="entry name" value="FecR_C"/>
    <property type="match status" value="1"/>
</dbReference>
<dbReference type="Gene3D" id="3.55.50.30">
    <property type="match status" value="1"/>
</dbReference>
<evidence type="ECO:0000259" key="2">
    <source>
        <dbReference type="Pfam" id="PF04773"/>
    </source>
</evidence>
<dbReference type="InterPro" id="IPR012373">
    <property type="entry name" value="Ferrdict_sens_TM"/>
</dbReference>
<reference evidence="4 5" key="1">
    <citation type="submission" date="2019-02" db="EMBL/GenBank/DDBJ databases">
        <title>Isolation and identification of novel species under the genus Muribaculum.</title>
        <authorList>
            <person name="Miyake S."/>
            <person name="Ding Y."/>
            <person name="Low A."/>
            <person name="Soh M."/>
            <person name="Seedorf H."/>
        </authorList>
    </citation>
    <scope>NUCLEOTIDE SEQUENCE [LARGE SCALE GENOMIC DNA]</scope>
    <source>
        <strain evidence="4 5">TLL-A3</strain>
    </source>
</reference>
<dbReference type="Gene3D" id="2.60.120.1440">
    <property type="match status" value="1"/>
</dbReference>
<proteinExistence type="predicted"/>
<feature type="domain" description="FecR protein" evidence="2">
    <location>
        <begin position="182"/>
        <end position="271"/>
    </location>
</feature>
<comment type="caution">
    <text evidence="4">The sequence shown here is derived from an EMBL/GenBank/DDBJ whole genome shotgun (WGS) entry which is preliminary data.</text>
</comment>
<keyword evidence="1" id="KW-1133">Transmembrane helix</keyword>
<dbReference type="GeneID" id="82150745"/>
<keyword evidence="5" id="KW-1185">Reference proteome</keyword>
<feature type="domain" description="Protein FecR C-terminal" evidence="3">
    <location>
        <begin position="317"/>
        <end position="386"/>
    </location>
</feature>
<dbReference type="EMBL" id="SJSA01000002">
    <property type="protein sequence ID" value="TGG36781.1"/>
    <property type="molecule type" value="Genomic_DNA"/>
</dbReference>
<dbReference type="PANTHER" id="PTHR30273">
    <property type="entry name" value="PERIPLASMIC SIGNAL SENSOR AND SIGMA FACTOR ACTIVATOR FECR-RELATED"/>
    <property type="match status" value="1"/>
</dbReference>
<evidence type="ECO:0000313" key="4">
    <source>
        <dbReference type="EMBL" id="TGG36781.1"/>
    </source>
</evidence>
<dbReference type="AlphaFoldDB" id="A0A4Z0V5R1"/>
<dbReference type="GO" id="GO:0016989">
    <property type="term" value="F:sigma factor antagonist activity"/>
    <property type="evidence" value="ECO:0007669"/>
    <property type="project" value="TreeGrafter"/>
</dbReference>
<accession>A0A4Z0V5R1</accession>
<dbReference type="Proteomes" id="UP000297635">
    <property type="component" value="Unassembled WGS sequence"/>
</dbReference>
<dbReference type="InterPro" id="IPR032508">
    <property type="entry name" value="FecR_C"/>
</dbReference>
<keyword evidence="1" id="KW-0812">Transmembrane</keyword>
<protein>
    <submittedName>
        <fullName evidence="4">DUF4974 domain-containing protein</fullName>
    </submittedName>
</protein>
<dbReference type="RefSeq" id="WP_135472492.1">
    <property type="nucleotide sequence ID" value="NZ_CASJDB010000058.1"/>
</dbReference>
<dbReference type="Pfam" id="PF04773">
    <property type="entry name" value="FecR"/>
    <property type="match status" value="1"/>
</dbReference>
<name>A0A4Z0V5R1_9BACT</name>
<dbReference type="PANTHER" id="PTHR30273:SF2">
    <property type="entry name" value="PROTEIN FECR"/>
    <property type="match status" value="1"/>
</dbReference>
<sequence length="390" mass="44140">MESVKRLLYRYMIGKCTSGELEELRRWAEGSPERQALLHRLADEDYITRQLARRELVRIERPMEDMSRRISASRRRLWSRFVSVAAVVAVVIGIGVACHIYNVGDGISLSTGNAPMAEADDSVKVRRLDEILPGSVRARLTSTSGSAVTLRAQDTSQVGNRILLSHNCPVDRVPELCLDVPRGGEFKVVLEDSTEVWLNSESTLRYPEVFSPGERRVQVTGEAYFVVKHDVSRPFYVETPEQTIRVYGTSFNVRAYADDPIVYTTLEEGSISLTRRDFHSGEVMLSPGHQAMLDRNNPKVEMKVVDPSVITGWRNGRFVFEEQPLASIMRDLSRWYDITYEFAETELENIVFMGSIPRYADFATAISIIEKSGGLKFITHGDKVLITRQL</sequence>
<evidence type="ECO:0000256" key="1">
    <source>
        <dbReference type="SAM" id="Phobius"/>
    </source>
</evidence>
<gene>
    <name evidence="4" type="ORF">EZ315_13185</name>
</gene>
<evidence type="ECO:0000259" key="3">
    <source>
        <dbReference type="Pfam" id="PF16344"/>
    </source>
</evidence>
<evidence type="ECO:0000313" key="5">
    <source>
        <dbReference type="Proteomes" id="UP000297635"/>
    </source>
</evidence>
<keyword evidence="1" id="KW-0472">Membrane</keyword>
<organism evidence="4 5">
    <name type="scientific">Duncaniella freteri</name>
    <dbReference type="NCBI Taxonomy" id="2530391"/>
    <lineage>
        <taxon>Bacteria</taxon>
        <taxon>Pseudomonadati</taxon>
        <taxon>Bacteroidota</taxon>
        <taxon>Bacteroidia</taxon>
        <taxon>Bacteroidales</taxon>
        <taxon>Muribaculaceae</taxon>
        <taxon>Duncaniella</taxon>
    </lineage>
</organism>